<evidence type="ECO:0000256" key="1">
    <source>
        <dbReference type="ARBA" id="ARBA00010209"/>
    </source>
</evidence>
<keyword evidence="4" id="KW-1185">Reference proteome</keyword>
<dbReference type="EMBL" id="JADCUA010000003">
    <property type="protein sequence ID" value="KAH9841862.1"/>
    <property type="molecule type" value="Genomic_DNA"/>
</dbReference>
<reference evidence="3 4" key="1">
    <citation type="journal article" date="2021" name="Environ. Microbiol.">
        <title>Gene family expansions and transcriptome signatures uncover fungal adaptations to wood decay.</title>
        <authorList>
            <person name="Hage H."/>
            <person name="Miyauchi S."/>
            <person name="Viragh M."/>
            <person name="Drula E."/>
            <person name="Min B."/>
            <person name="Chaduli D."/>
            <person name="Navarro D."/>
            <person name="Favel A."/>
            <person name="Norest M."/>
            <person name="Lesage-Meessen L."/>
            <person name="Balint B."/>
            <person name="Merenyi Z."/>
            <person name="de Eugenio L."/>
            <person name="Morin E."/>
            <person name="Martinez A.T."/>
            <person name="Baldrian P."/>
            <person name="Stursova M."/>
            <person name="Martinez M.J."/>
            <person name="Novotny C."/>
            <person name="Magnuson J.K."/>
            <person name="Spatafora J.W."/>
            <person name="Maurice S."/>
            <person name="Pangilinan J."/>
            <person name="Andreopoulos W."/>
            <person name="LaButti K."/>
            <person name="Hundley H."/>
            <person name="Na H."/>
            <person name="Kuo A."/>
            <person name="Barry K."/>
            <person name="Lipzen A."/>
            <person name="Henrissat B."/>
            <person name="Riley R."/>
            <person name="Ahrendt S."/>
            <person name="Nagy L.G."/>
            <person name="Grigoriev I.V."/>
            <person name="Martin F."/>
            <person name="Rosso M.N."/>
        </authorList>
    </citation>
    <scope>NUCLEOTIDE SEQUENCE [LARGE SCALE GENOMIC DNA]</scope>
    <source>
        <strain evidence="3 4">CIRM-BRFM 1785</strain>
    </source>
</reference>
<dbReference type="NCBIfam" id="TIGR03429">
    <property type="entry name" value="arom_pren_DMATS"/>
    <property type="match status" value="1"/>
</dbReference>
<dbReference type="SFLD" id="SFLDG01162">
    <property type="entry name" value="I"/>
    <property type="match status" value="1"/>
</dbReference>
<evidence type="ECO:0000313" key="4">
    <source>
        <dbReference type="Proteomes" id="UP000814176"/>
    </source>
</evidence>
<dbReference type="Proteomes" id="UP000814176">
    <property type="component" value="Unassembled WGS sequence"/>
</dbReference>
<gene>
    <name evidence="3" type="ORF">C8Q71DRAFT_351718</name>
</gene>
<comment type="caution">
    <text evidence="3">The sequence shown here is derived from an EMBL/GenBank/DDBJ whole genome shotgun (WGS) entry which is preliminary data.</text>
</comment>
<dbReference type="InterPro" id="IPR017795">
    <property type="entry name" value="ABBA_NscD-like"/>
</dbReference>
<name>A0ABQ8KT16_9APHY</name>
<comment type="similarity">
    <text evidence="1">Belongs to the tryptophan dimethylallyltransferase family.</text>
</comment>
<dbReference type="PANTHER" id="PTHR40627:SF4">
    <property type="entry name" value="PRENYLTRANSFERASE ASQH1-RELATED"/>
    <property type="match status" value="1"/>
</dbReference>
<dbReference type="CDD" id="cd13929">
    <property type="entry name" value="PT-DMATS_CymD"/>
    <property type="match status" value="1"/>
</dbReference>
<proteinExistence type="inferred from homology"/>
<organism evidence="3 4">
    <name type="scientific">Rhodofomes roseus</name>
    <dbReference type="NCBI Taxonomy" id="34475"/>
    <lineage>
        <taxon>Eukaryota</taxon>
        <taxon>Fungi</taxon>
        <taxon>Dikarya</taxon>
        <taxon>Basidiomycota</taxon>
        <taxon>Agaricomycotina</taxon>
        <taxon>Agaricomycetes</taxon>
        <taxon>Polyporales</taxon>
        <taxon>Rhodofomes</taxon>
    </lineage>
</organism>
<dbReference type="PANTHER" id="PTHR40627">
    <property type="entry name" value="INDOLE PRENYLTRANSFERASE TDIB-RELATED"/>
    <property type="match status" value="1"/>
</dbReference>
<evidence type="ECO:0000256" key="2">
    <source>
        <dbReference type="ARBA" id="ARBA00022679"/>
    </source>
</evidence>
<evidence type="ECO:0000313" key="3">
    <source>
        <dbReference type="EMBL" id="KAH9841862.1"/>
    </source>
</evidence>
<keyword evidence="2" id="KW-0808">Transferase</keyword>
<dbReference type="Pfam" id="PF11991">
    <property type="entry name" value="Trp_DMAT"/>
    <property type="match status" value="2"/>
</dbReference>
<dbReference type="InterPro" id="IPR033964">
    <property type="entry name" value="ABBA"/>
</dbReference>
<dbReference type="GeneID" id="71998743"/>
<protein>
    <submittedName>
        <fullName evidence="3">Tryptophan dimethylallyltransferase-domain-containing protein</fullName>
    </submittedName>
</protein>
<accession>A0ABQ8KT16</accession>
<dbReference type="SFLD" id="SFLDS00036">
    <property type="entry name" value="Aromatic_Prenyltransferase"/>
    <property type="match status" value="1"/>
</dbReference>
<dbReference type="RefSeq" id="XP_047783161.1">
    <property type="nucleotide sequence ID" value="XM_047918011.1"/>
</dbReference>
<sequence>MPGACWRSELFTVVPPSVPRPRSLFHATASRSQFWWETTGEVLYRLLQEGSYPAHLRHSYVAFYWLMVMPEYGVDPFSGSRSSLFSSSQYLSNTALKDNRHVRKAGGICFTSTPLSDTGTAADLAVLNASRDYISYITDDHSPVEFSCMFDARGKPVIRFSIDPIARQRDRCEPAIKLFEDYGASLELSDADLAWCKICASELTMTTRDGHPGTGSTRPRYSSQYFVAFELLGSVPSMKAYFLPETVASVTGKSKLELITKTVDQLALDAPGLTTAWTNTCSFFKSLPPDLTPSLEIAAVDCVPSHKNRFKIYVRTPKVTLTNIKRFMTLGGIHQTATVGHALEQITMFWRILFGDLPEDSEPNVNEARLRHLTGGLLFYFELRGDYPYPHPKVYIPVRHLCRDDAQVIEAMVSLYQAIGNSEAARQYGRIVRESFTHRALSSRTGLHTYITIASKARDVEITAYFNPECFRRGSTDI</sequence>